<accession>A0A1G1ZT29</accession>
<dbReference type="EMBL" id="MHJL01000018">
    <property type="protein sequence ID" value="OGY67702.1"/>
    <property type="molecule type" value="Genomic_DNA"/>
</dbReference>
<dbReference type="FunFam" id="3.40.50.300:FF:000398">
    <property type="entry name" value="Type IV pilus assembly ATPase PilB"/>
    <property type="match status" value="1"/>
</dbReference>
<dbReference type="GO" id="GO:0005886">
    <property type="term" value="C:plasma membrane"/>
    <property type="evidence" value="ECO:0007669"/>
    <property type="project" value="TreeGrafter"/>
</dbReference>
<evidence type="ECO:0000313" key="5">
    <source>
        <dbReference type="EMBL" id="OGY67702.1"/>
    </source>
</evidence>
<sequence>MHKVWDKYKELSKQTEEKIGTVSIDTSIISETQKEIKNISDLKERIGSISTTNLLEILLGGAIKVEASDIHMEPEEKSVRLRYRIDGVLNDVTEIKSENYNKLLARIKINSGLKLNIHNTPQDGRFTVNFKNKDIEIRTSVLPGAYGENTVMRILDPETIRQTIEDLGMTPENFTLIKKLLQKTTGSILTTGPTGSGKTTTLYAFIRHVNEPGLKIITIEDPVEYHIEGISQTQVSPAKGYTFASGLRSIVRQDPDVILVGEIRDAETAEIAMQAALTGHLVFSTLHTNDAAGAIPRLIDLGIKPVMIAPALNAVLAQRLVRKLCPECKKKDTISKEDYENIKETFATLSNKNKIPKIKEDTEVFYPGKCAACNLTGYKGRIGVFEIFLIDEEMERLILKSPAISDVKEAALKKGMITMLQDGYFKALEGVTSIEEVRRVLG</sequence>
<organism evidence="5 6">
    <name type="scientific">Candidatus Harrisonbacteria bacterium RIFCSPLOWO2_02_FULL_41_13b</name>
    <dbReference type="NCBI Taxonomy" id="1798409"/>
    <lineage>
        <taxon>Bacteria</taxon>
        <taxon>Candidatus Harrisoniibacteriota</taxon>
    </lineage>
</organism>
<dbReference type="GO" id="GO:0016887">
    <property type="term" value="F:ATP hydrolysis activity"/>
    <property type="evidence" value="ECO:0007669"/>
    <property type="project" value="TreeGrafter"/>
</dbReference>
<evidence type="ECO:0000256" key="2">
    <source>
        <dbReference type="ARBA" id="ARBA00022741"/>
    </source>
</evidence>
<dbReference type="SUPFAM" id="SSF52540">
    <property type="entry name" value="P-loop containing nucleoside triphosphate hydrolases"/>
    <property type="match status" value="1"/>
</dbReference>
<dbReference type="InterPro" id="IPR001482">
    <property type="entry name" value="T2SS/T4SS_dom"/>
</dbReference>
<dbReference type="InterPro" id="IPR027417">
    <property type="entry name" value="P-loop_NTPase"/>
</dbReference>
<dbReference type="STRING" id="1798409.A3I24_01070"/>
<dbReference type="PROSITE" id="PS00662">
    <property type="entry name" value="T2SP_E"/>
    <property type="match status" value="1"/>
</dbReference>
<comment type="caution">
    <text evidence="5">The sequence shown here is derived from an EMBL/GenBank/DDBJ whole genome shotgun (WGS) entry which is preliminary data.</text>
</comment>
<dbReference type="PANTHER" id="PTHR30258">
    <property type="entry name" value="TYPE II SECRETION SYSTEM PROTEIN GSPE-RELATED"/>
    <property type="match status" value="1"/>
</dbReference>
<dbReference type="PANTHER" id="PTHR30258:SF3">
    <property type="entry name" value="SLL1921 PROTEIN"/>
    <property type="match status" value="1"/>
</dbReference>
<protein>
    <recommendedName>
        <fullName evidence="4">Bacterial type II secretion system protein E domain-containing protein</fullName>
    </recommendedName>
</protein>
<feature type="domain" description="Bacterial type II secretion system protein E" evidence="4">
    <location>
        <begin position="251"/>
        <end position="265"/>
    </location>
</feature>
<dbReference type="SMART" id="SM00382">
    <property type="entry name" value="AAA"/>
    <property type="match status" value="1"/>
</dbReference>
<dbReference type="AlphaFoldDB" id="A0A1G1ZT29"/>
<keyword evidence="3" id="KW-0067">ATP-binding</keyword>
<gene>
    <name evidence="5" type="ORF">A3I24_01070</name>
</gene>
<reference evidence="5 6" key="1">
    <citation type="journal article" date="2016" name="Nat. Commun.">
        <title>Thousands of microbial genomes shed light on interconnected biogeochemical processes in an aquifer system.</title>
        <authorList>
            <person name="Anantharaman K."/>
            <person name="Brown C.T."/>
            <person name="Hug L.A."/>
            <person name="Sharon I."/>
            <person name="Castelle C.J."/>
            <person name="Probst A.J."/>
            <person name="Thomas B.C."/>
            <person name="Singh A."/>
            <person name="Wilkins M.J."/>
            <person name="Karaoz U."/>
            <person name="Brodie E.L."/>
            <person name="Williams K.H."/>
            <person name="Hubbard S.S."/>
            <person name="Banfield J.F."/>
        </authorList>
    </citation>
    <scope>NUCLEOTIDE SEQUENCE [LARGE SCALE GENOMIC DNA]</scope>
</reference>
<evidence type="ECO:0000256" key="1">
    <source>
        <dbReference type="ARBA" id="ARBA00006611"/>
    </source>
</evidence>
<evidence type="ECO:0000256" key="3">
    <source>
        <dbReference type="ARBA" id="ARBA00022840"/>
    </source>
</evidence>
<dbReference type="Pfam" id="PF00437">
    <property type="entry name" value="T2SSE"/>
    <property type="match status" value="1"/>
</dbReference>
<keyword evidence="2" id="KW-0547">Nucleotide-binding</keyword>
<dbReference type="GO" id="GO:0005524">
    <property type="term" value="F:ATP binding"/>
    <property type="evidence" value="ECO:0007669"/>
    <property type="project" value="UniProtKB-KW"/>
</dbReference>
<comment type="similarity">
    <text evidence="1">Belongs to the GSP E family.</text>
</comment>
<proteinExistence type="inferred from homology"/>
<dbReference type="Gene3D" id="3.40.50.300">
    <property type="entry name" value="P-loop containing nucleotide triphosphate hydrolases"/>
    <property type="match status" value="1"/>
</dbReference>
<evidence type="ECO:0000313" key="6">
    <source>
        <dbReference type="Proteomes" id="UP000177690"/>
    </source>
</evidence>
<dbReference type="CDD" id="cd01129">
    <property type="entry name" value="PulE-GspE-like"/>
    <property type="match status" value="1"/>
</dbReference>
<evidence type="ECO:0000259" key="4">
    <source>
        <dbReference type="PROSITE" id="PS00662"/>
    </source>
</evidence>
<dbReference type="Gene3D" id="3.30.450.90">
    <property type="match status" value="1"/>
</dbReference>
<dbReference type="Proteomes" id="UP000177690">
    <property type="component" value="Unassembled WGS sequence"/>
</dbReference>
<name>A0A1G1ZT29_9BACT</name>
<dbReference type="InterPro" id="IPR003593">
    <property type="entry name" value="AAA+_ATPase"/>
</dbReference>